<evidence type="ECO:0000256" key="7">
    <source>
        <dbReference type="SAM" id="Phobius"/>
    </source>
</evidence>
<evidence type="ECO:0000313" key="9">
    <source>
        <dbReference type="EMBL" id="MFC0625796.1"/>
    </source>
</evidence>
<evidence type="ECO:0000256" key="3">
    <source>
        <dbReference type="ARBA" id="ARBA00022692"/>
    </source>
</evidence>
<keyword evidence="10" id="KW-1185">Reference proteome</keyword>
<dbReference type="Pfam" id="PF02687">
    <property type="entry name" value="FtsX"/>
    <property type="match status" value="1"/>
</dbReference>
<dbReference type="PANTHER" id="PTHR30287">
    <property type="entry name" value="MEMBRANE COMPONENT OF PREDICTED ABC SUPERFAMILY METABOLITE UPTAKE TRANSPORTER"/>
    <property type="match status" value="1"/>
</dbReference>
<keyword evidence="3 7" id="KW-0812">Transmembrane</keyword>
<keyword evidence="4 7" id="KW-1133">Transmembrane helix</keyword>
<protein>
    <submittedName>
        <fullName evidence="9">FtsX-like permease family protein</fullName>
    </submittedName>
</protein>
<evidence type="ECO:0000259" key="8">
    <source>
        <dbReference type="Pfam" id="PF02687"/>
    </source>
</evidence>
<feature type="transmembrane region" description="Helical" evidence="7">
    <location>
        <begin position="405"/>
        <end position="428"/>
    </location>
</feature>
<comment type="caution">
    <text evidence="9">The sequence shown here is derived from an EMBL/GenBank/DDBJ whole genome shotgun (WGS) entry which is preliminary data.</text>
</comment>
<feature type="transmembrane region" description="Helical" evidence="7">
    <location>
        <begin position="767"/>
        <end position="790"/>
    </location>
</feature>
<comment type="subcellular location">
    <subcellularLocation>
        <location evidence="1">Cell membrane</location>
        <topology evidence="1">Multi-pass membrane protein</topology>
    </subcellularLocation>
</comment>
<reference evidence="9 10" key="1">
    <citation type="submission" date="2024-09" db="EMBL/GenBank/DDBJ databases">
        <authorList>
            <person name="Sun Q."/>
            <person name="Mori K."/>
        </authorList>
    </citation>
    <scope>NUCLEOTIDE SEQUENCE [LARGE SCALE GENOMIC DNA]</scope>
    <source>
        <strain evidence="9 10">CGMCC 1.15906</strain>
    </source>
</reference>
<sequence length="821" mass="84007">MFTTILFSATLLGALGLLFETGARGQVSTGEYAAAPILLGASQSVPVDDDVDLAVPGRALLPRSLADEIVRTAPDARVVVDEVVPAMLQEPVTAHPIEALALGDRRIVTGAAPRSPGEVALPHGLADLGSTVDIAFGGAARQFKVVGLTSADDSGVDVPDIYFTDADVRRGSARDDQVAAIGVWPGSSGDRGLRDLAVSRGALVWDKENRGELEVVRQGQAKATLTSAGGAFGGLTVIVTLFTVMALTSLQVRERARELAMLRVVGATSKQVRQLLLGEVRRTAIIAGIIGSVGGPLLGAAMVALGRWSGTLPEGLDPVLGFFPLVIPVVVAVLAAEVSVRMAARRVVGRGSPLSGLRGGDEASAPSTSPTRLTIGLAVLALGLAMAAAPWMFSGDGATGLSGLSSLVIALSIGPLSPWIVRLAARIVQGSAMRDVTRYLALSNVRLRAARVGGVLAPAVLGVTLSCTQLFAGASMGAVASDQVEAGQRADLVVTAGPSGIDKTTVEKVAGTPGVGSVDHVAAGTVVVRGPSADSSWQPLQVLGADRDGLARYADLDARDSGQIDLGADEVALGVQGADTIYARVGDQVTVVLANGRTIQRRVAAIYRRGLGFGEVVLPLEDVRGATPSGRVNALVVTLSPGTTTEQGANRIAERLQDQPGVEVVRSPVVSDAEATVGDPASFQVVLLVILWGYIAIALVSSLVVGNLARRAELALLHAVGATPGQRQRVGRWEAAFIAATACVVGVAAAFPGASGLVYALSNGDRAVPAIAVGGLLVVIVLTSALVFGAGELSARSLRQGQAVKDSGPKRPQATKQIRAK</sequence>
<dbReference type="InterPro" id="IPR003838">
    <property type="entry name" value="ABC3_permease_C"/>
</dbReference>
<feature type="domain" description="ABC3 transporter permease C-terminal" evidence="8">
    <location>
        <begin position="231"/>
        <end position="335"/>
    </location>
</feature>
<dbReference type="EMBL" id="JBHLTC010000018">
    <property type="protein sequence ID" value="MFC0625796.1"/>
    <property type="molecule type" value="Genomic_DNA"/>
</dbReference>
<feature type="transmembrane region" description="Helical" evidence="7">
    <location>
        <begin position="231"/>
        <end position="252"/>
    </location>
</feature>
<feature type="transmembrane region" description="Helical" evidence="7">
    <location>
        <begin position="283"/>
        <end position="308"/>
    </location>
</feature>
<evidence type="ECO:0000256" key="2">
    <source>
        <dbReference type="ARBA" id="ARBA00022475"/>
    </source>
</evidence>
<proteinExistence type="predicted"/>
<dbReference type="PANTHER" id="PTHR30287:SF1">
    <property type="entry name" value="INNER MEMBRANE PROTEIN"/>
    <property type="match status" value="1"/>
</dbReference>
<organism evidence="9 10">
    <name type="scientific">Kribbella deserti</name>
    <dbReference type="NCBI Taxonomy" id="1926257"/>
    <lineage>
        <taxon>Bacteria</taxon>
        <taxon>Bacillati</taxon>
        <taxon>Actinomycetota</taxon>
        <taxon>Actinomycetes</taxon>
        <taxon>Propionibacteriales</taxon>
        <taxon>Kribbellaceae</taxon>
        <taxon>Kribbella</taxon>
    </lineage>
</organism>
<keyword evidence="2" id="KW-1003">Cell membrane</keyword>
<evidence type="ECO:0000256" key="1">
    <source>
        <dbReference type="ARBA" id="ARBA00004651"/>
    </source>
</evidence>
<feature type="transmembrane region" description="Helical" evidence="7">
    <location>
        <begin position="449"/>
        <end position="472"/>
    </location>
</feature>
<dbReference type="InterPro" id="IPR038766">
    <property type="entry name" value="Membrane_comp_ABC_pdt"/>
</dbReference>
<dbReference type="Proteomes" id="UP001589890">
    <property type="component" value="Unassembled WGS sequence"/>
</dbReference>
<keyword evidence="5 7" id="KW-0472">Membrane</keyword>
<accession>A0ABV6QME2</accession>
<evidence type="ECO:0000313" key="10">
    <source>
        <dbReference type="Proteomes" id="UP001589890"/>
    </source>
</evidence>
<evidence type="ECO:0000256" key="4">
    <source>
        <dbReference type="ARBA" id="ARBA00022989"/>
    </source>
</evidence>
<gene>
    <name evidence="9" type="ORF">ACFFGN_17085</name>
</gene>
<name>A0ABV6QME2_9ACTN</name>
<evidence type="ECO:0000256" key="5">
    <source>
        <dbReference type="ARBA" id="ARBA00023136"/>
    </source>
</evidence>
<evidence type="ECO:0000256" key="6">
    <source>
        <dbReference type="SAM" id="MobiDB-lite"/>
    </source>
</evidence>
<feature type="transmembrane region" description="Helical" evidence="7">
    <location>
        <begin position="736"/>
        <end position="761"/>
    </location>
</feature>
<feature type="transmembrane region" description="Helical" evidence="7">
    <location>
        <begin position="320"/>
        <end position="340"/>
    </location>
</feature>
<feature type="transmembrane region" description="Helical" evidence="7">
    <location>
        <begin position="373"/>
        <end position="393"/>
    </location>
</feature>
<feature type="region of interest" description="Disordered" evidence="6">
    <location>
        <begin position="801"/>
        <end position="821"/>
    </location>
</feature>
<feature type="transmembrane region" description="Helical" evidence="7">
    <location>
        <begin position="685"/>
        <end position="709"/>
    </location>
</feature>
<dbReference type="RefSeq" id="WP_380048570.1">
    <property type="nucleotide sequence ID" value="NZ_JBHLTC010000018.1"/>
</dbReference>